<dbReference type="GO" id="GO:0006508">
    <property type="term" value="P:proteolysis"/>
    <property type="evidence" value="ECO:0007669"/>
    <property type="project" value="UniProtKB-KW"/>
</dbReference>
<dbReference type="Gene3D" id="2.40.70.10">
    <property type="entry name" value="Acid Proteases"/>
    <property type="match status" value="2"/>
</dbReference>
<dbReference type="InterPro" id="IPR001461">
    <property type="entry name" value="Aspartic_peptidase_A1"/>
</dbReference>
<dbReference type="InterPro" id="IPR033121">
    <property type="entry name" value="PEPTIDASE_A1"/>
</dbReference>
<dbReference type="SUPFAM" id="SSF50630">
    <property type="entry name" value="Acid proteases"/>
    <property type="match status" value="1"/>
</dbReference>
<dbReference type="Proteomes" id="UP000038010">
    <property type="component" value="Unassembled WGS sequence"/>
</dbReference>
<comment type="similarity">
    <text evidence="1">Belongs to the peptidase A1 family.</text>
</comment>
<dbReference type="InterPro" id="IPR034163">
    <property type="entry name" value="Aspergillopepsin-like_cat_dom"/>
</dbReference>
<evidence type="ECO:0000256" key="5">
    <source>
        <dbReference type="SAM" id="MobiDB-lite"/>
    </source>
</evidence>
<feature type="domain" description="Peptidase A1" evidence="6">
    <location>
        <begin position="98"/>
        <end position="462"/>
    </location>
</feature>
<dbReference type="Pfam" id="PF00026">
    <property type="entry name" value="Asp"/>
    <property type="match status" value="2"/>
</dbReference>
<keyword evidence="4" id="KW-0378">Hydrolase</keyword>
<dbReference type="EMBL" id="LFJN01000042">
    <property type="protein sequence ID" value="KPI35274.1"/>
    <property type="molecule type" value="Genomic_DNA"/>
</dbReference>
<dbReference type="CDD" id="cd06097">
    <property type="entry name" value="Aspergillopepsin_like"/>
    <property type="match status" value="1"/>
</dbReference>
<dbReference type="PANTHER" id="PTHR47966">
    <property type="entry name" value="BETA-SITE APP-CLEAVING ENZYME, ISOFORM A-RELATED"/>
    <property type="match status" value="1"/>
</dbReference>
<accession>A0A0N1HLB5</accession>
<dbReference type="PANTHER" id="PTHR47966:SF1">
    <property type="entry name" value="ASPARTYL PROTEINASE"/>
    <property type="match status" value="1"/>
</dbReference>
<evidence type="ECO:0000313" key="8">
    <source>
        <dbReference type="Proteomes" id="UP000038010"/>
    </source>
</evidence>
<gene>
    <name evidence="7" type="ORF">AB675_3763</name>
</gene>
<evidence type="ECO:0000313" key="7">
    <source>
        <dbReference type="EMBL" id="KPI35274.1"/>
    </source>
</evidence>
<sequence length="490" mass="51357">MATQFQRAQLIHNTNYQRNGLKAYVHALKKWNGVPTIDGPYCGVKHVQQQGSSSILKKIGAKLGGRAHVGGQVLAKKAASGTGSGEVPATDVESNAEYLAVVGIGTPVQNVNLDFDTGSADLWVWSTELPAATIRAGGSSHTVFDPSKSSTWKASTGSTWQIQYGDGSTASGNVGTDNLTVGGLVVENQAIELAKTLSTSFAQGPGDGLLGLAFVSTWSPPTLPFPSPFDPHRFSRQPILTIFQGSINTVQPKPVATPVENMITQQDIPQNAELFTAFLGSVPPASASSTSSTSTPTADSFYTFGYIDQTATNGQTPLYTPVNNSQGFWQFQSTSAKIGSKTVNRSNNTAIADTGTTLALVDDALCQAVYGAIPGAQQNTQQQGWVFPTSTDLSSIPSIQVAVGENFFTINPEELPFQDLGDGTYYGGIQSRGSLTFDILGDVFLRSVYAVFDQGNKRFGCVQRASNLAGGGGSGAGTGASGGRSGDREL</sequence>
<evidence type="ECO:0000256" key="3">
    <source>
        <dbReference type="ARBA" id="ARBA00022750"/>
    </source>
</evidence>
<keyword evidence="8" id="KW-1185">Reference proteome</keyword>
<dbReference type="RefSeq" id="XP_017995237.1">
    <property type="nucleotide sequence ID" value="XM_018143842.1"/>
</dbReference>
<dbReference type="GO" id="GO:0004190">
    <property type="term" value="F:aspartic-type endopeptidase activity"/>
    <property type="evidence" value="ECO:0007669"/>
    <property type="project" value="UniProtKB-KW"/>
</dbReference>
<evidence type="ECO:0000259" key="6">
    <source>
        <dbReference type="PROSITE" id="PS51767"/>
    </source>
</evidence>
<comment type="caution">
    <text evidence="7">The sequence shown here is derived from an EMBL/GenBank/DDBJ whole genome shotgun (WGS) entry which is preliminary data.</text>
</comment>
<keyword evidence="3" id="KW-0064">Aspartyl protease</keyword>
<reference evidence="7 8" key="1">
    <citation type="submission" date="2015-06" db="EMBL/GenBank/DDBJ databases">
        <title>Draft genome of the ant-associated black yeast Phialophora attae CBS 131958.</title>
        <authorList>
            <person name="Moreno L.F."/>
            <person name="Stielow B.J."/>
            <person name="de Hoog S."/>
            <person name="Vicente V.A."/>
            <person name="Weiss V.A."/>
            <person name="de Vries M."/>
            <person name="Cruz L.M."/>
            <person name="Souza E.M."/>
        </authorList>
    </citation>
    <scope>NUCLEOTIDE SEQUENCE [LARGE SCALE GENOMIC DNA]</scope>
    <source>
        <strain evidence="7 8">CBS 131958</strain>
    </source>
</reference>
<organism evidence="7 8">
    <name type="scientific">Cyphellophora attinorum</name>
    <dbReference type="NCBI Taxonomy" id="1664694"/>
    <lineage>
        <taxon>Eukaryota</taxon>
        <taxon>Fungi</taxon>
        <taxon>Dikarya</taxon>
        <taxon>Ascomycota</taxon>
        <taxon>Pezizomycotina</taxon>
        <taxon>Eurotiomycetes</taxon>
        <taxon>Chaetothyriomycetidae</taxon>
        <taxon>Chaetothyriales</taxon>
        <taxon>Cyphellophoraceae</taxon>
        <taxon>Cyphellophora</taxon>
    </lineage>
</organism>
<keyword evidence="2 7" id="KW-0645">Protease</keyword>
<dbReference type="VEuPathDB" id="FungiDB:AB675_3763"/>
<dbReference type="PRINTS" id="PR00792">
    <property type="entry name" value="PEPSIN"/>
</dbReference>
<dbReference type="OrthoDB" id="2747330at2759"/>
<dbReference type="PROSITE" id="PS51767">
    <property type="entry name" value="PEPTIDASE_A1"/>
    <property type="match status" value="1"/>
</dbReference>
<dbReference type="InterPro" id="IPR021109">
    <property type="entry name" value="Peptidase_aspartic_dom_sf"/>
</dbReference>
<feature type="compositionally biased region" description="Gly residues" evidence="5">
    <location>
        <begin position="471"/>
        <end position="484"/>
    </location>
</feature>
<feature type="region of interest" description="Disordered" evidence="5">
    <location>
        <begin position="471"/>
        <end position="490"/>
    </location>
</feature>
<protein>
    <submittedName>
        <fullName evidence="7">Aspartic protease pep1</fullName>
    </submittedName>
</protein>
<dbReference type="AlphaFoldDB" id="A0A0N1HLB5"/>
<dbReference type="GeneID" id="28735722"/>
<evidence type="ECO:0000256" key="4">
    <source>
        <dbReference type="ARBA" id="ARBA00022801"/>
    </source>
</evidence>
<evidence type="ECO:0000256" key="2">
    <source>
        <dbReference type="ARBA" id="ARBA00022670"/>
    </source>
</evidence>
<proteinExistence type="inferred from homology"/>
<dbReference type="STRING" id="1664694.A0A0N1HLB5"/>
<evidence type="ECO:0000256" key="1">
    <source>
        <dbReference type="ARBA" id="ARBA00007447"/>
    </source>
</evidence>
<name>A0A0N1HLB5_9EURO</name>